<dbReference type="OrthoDB" id="5389892at2759"/>
<keyword evidence="3" id="KW-1185">Reference proteome</keyword>
<feature type="region of interest" description="Disordered" evidence="1">
    <location>
        <begin position="287"/>
        <end position="378"/>
    </location>
</feature>
<evidence type="ECO:0000256" key="1">
    <source>
        <dbReference type="SAM" id="MobiDB-lite"/>
    </source>
</evidence>
<dbReference type="PANTHER" id="PTHR28307">
    <property type="entry name" value="PROTEIN PAL1"/>
    <property type="match status" value="1"/>
</dbReference>
<evidence type="ECO:0000313" key="2">
    <source>
        <dbReference type="EMBL" id="PHH70368.1"/>
    </source>
</evidence>
<proteinExistence type="predicted"/>
<organism evidence="2 3">
    <name type="scientific">Ophiocordyceps camponoti-rufipedis</name>
    <dbReference type="NCBI Taxonomy" id="2004952"/>
    <lineage>
        <taxon>Eukaryota</taxon>
        <taxon>Fungi</taxon>
        <taxon>Dikarya</taxon>
        <taxon>Ascomycota</taxon>
        <taxon>Pezizomycotina</taxon>
        <taxon>Sordariomycetes</taxon>
        <taxon>Hypocreomycetidae</taxon>
        <taxon>Hypocreales</taxon>
        <taxon>Ophiocordycipitaceae</taxon>
        <taxon>Ophiocordyceps</taxon>
    </lineage>
</organism>
<comment type="caution">
    <text evidence="2">The sequence shown here is derived from an EMBL/GenBank/DDBJ whole genome shotgun (WGS) entry which is preliminary data.</text>
</comment>
<dbReference type="GO" id="GO:0005737">
    <property type="term" value="C:cytoplasm"/>
    <property type="evidence" value="ECO:0007669"/>
    <property type="project" value="TreeGrafter"/>
</dbReference>
<sequence length="378" mass="41295">MFGKDTTAMKNGVMSKLLAPASKAKALLGHKSARKAAKEFYRRITAEPDATSTDKVVRWQASFLDPFSTPEPFQETGLGASLVRQTANADVSGEHTIDALASRAWLPSCTHDASDWAALDHALSMAGAERGRGGPLPEKATMPPYTDAIDALDTIGPRYHHPGPYDAALPSRNADATTSPLAAVHDSNMEALRATPRENVIDALSRHVPLQGVASIPPGQTDPSGRVMDYVEGADLMREADSPGGAYKRWPGLNYHPDDLKGKGEPEFTIGKQHHGRASHRLSVPVLGKGEKHRRSSHRLSVPVQSKEEKHRHNNHRLSFSVQADRKDEKHRHLSLPVQSKDAHPQASLRRSLSTGKARLMRRLSSVRHRKSDEDAAV</sequence>
<dbReference type="AlphaFoldDB" id="A0A2C5XWX4"/>
<dbReference type="Pfam" id="PF08316">
    <property type="entry name" value="Pal1"/>
    <property type="match status" value="1"/>
</dbReference>
<reference evidence="2 3" key="1">
    <citation type="submission" date="2017-06" db="EMBL/GenBank/DDBJ databases">
        <title>Ant-infecting Ophiocordyceps genomes reveal a high diversity of potential behavioral manipulation genes and a possible major role for enterotoxins.</title>
        <authorList>
            <person name="De Bekker C."/>
            <person name="Evans H.C."/>
            <person name="Brachmann A."/>
            <person name="Hughes D.P."/>
        </authorList>
    </citation>
    <scope>NUCLEOTIDE SEQUENCE [LARGE SCALE GENOMIC DNA]</scope>
    <source>
        <strain evidence="2 3">Map16</strain>
    </source>
</reference>
<dbReference type="InterPro" id="IPR013226">
    <property type="entry name" value="Pal1"/>
</dbReference>
<protein>
    <submittedName>
        <fullName evidence="2">Uncharacterized protein</fullName>
    </submittedName>
</protein>
<feature type="compositionally biased region" description="Basic residues" evidence="1">
    <location>
        <begin position="359"/>
        <end position="370"/>
    </location>
</feature>
<dbReference type="Proteomes" id="UP000226431">
    <property type="component" value="Unassembled WGS sequence"/>
</dbReference>
<name>A0A2C5XWX4_9HYPO</name>
<feature type="region of interest" description="Disordered" evidence="1">
    <location>
        <begin position="261"/>
        <end position="280"/>
    </location>
</feature>
<dbReference type="PANTHER" id="PTHR28307:SF1">
    <property type="entry name" value="PAL1 CELL MORPHOLOGY PROTEIN"/>
    <property type="match status" value="1"/>
</dbReference>
<evidence type="ECO:0000313" key="3">
    <source>
        <dbReference type="Proteomes" id="UP000226431"/>
    </source>
</evidence>
<gene>
    <name evidence="2" type="ORF">CDD80_6058</name>
</gene>
<accession>A0A2C5XWX4</accession>
<dbReference type="EMBL" id="NJES01000635">
    <property type="protein sequence ID" value="PHH70368.1"/>
    <property type="molecule type" value="Genomic_DNA"/>
</dbReference>